<comment type="caution">
    <text evidence="1">The sequence shown here is derived from an EMBL/GenBank/DDBJ whole genome shotgun (WGS) entry which is preliminary data.</text>
</comment>
<name>A0A934VX02_9MICO</name>
<evidence type="ECO:0008006" key="3">
    <source>
        <dbReference type="Google" id="ProtNLM"/>
    </source>
</evidence>
<dbReference type="Pfam" id="PF20120">
    <property type="entry name" value="DUF6510"/>
    <property type="match status" value="1"/>
</dbReference>
<organism evidence="1 2">
    <name type="scientific">Lacisediminihabitans changchengi</name>
    <dbReference type="NCBI Taxonomy" id="2787634"/>
    <lineage>
        <taxon>Bacteria</taxon>
        <taxon>Bacillati</taxon>
        <taxon>Actinomycetota</taxon>
        <taxon>Actinomycetes</taxon>
        <taxon>Micrococcales</taxon>
        <taxon>Microbacteriaceae</taxon>
        <taxon>Lacisediminihabitans</taxon>
    </lineage>
</organism>
<reference evidence="1" key="1">
    <citation type="submission" date="2021-01" db="EMBL/GenBank/DDBJ databases">
        <title>Lacisediminihabitans sp. nov. strain G11-30, isolated from Antarctic Soil.</title>
        <authorList>
            <person name="Li J."/>
        </authorList>
    </citation>
    <scope>NUCLEOTIDE SEQUENCE</scope>
    <source>
        <strain evidence="1">G11-30</strain>
    </source>
</reference>
<evidence type="ECO:0000313" key="1">
    <source>
        <dbReference type="EMBL" id="MBK4346367.1"/>
    </source>
</evidence>
<keyword evidence="2" id="KW-1185">Reference proteome</keyword>
<gene>
    <name evidence="1" type="ORF">IV501_01855</name>
</gene>
<dbReference type="EMBL" id="JAEPES010000001">
    <property type="protein sequence ID" value="MBK4346367.1"/>
    <property type="molecule type" value="Genomic_DNA"/>
</dbReference>
<accession>A0A934VX02</accession>
<evidence type="ECO:0000313" key="2">
    <source>
        <dbReference type="Proteomes" id="UP000636458"/>
    </source>
</evidence>
<dbReference type="InterPro" id="IPR045423">
    <property type="entry name" value="DUF6510"/>
</dbReference>
<protein>
    <recommendedName>
        <fullName evidence="3">Hydrogenase maturation nickel metallochaperone HypA</fullName>
    </recommendedName>
</protein>
<dbReference type="RefSeq" id="WP_200554704.1">
    <property type="nucleotide sequence ID" value="NZ_JAEPES010000001.1"/>
</dbReference>
<dbReference type="Proteomes" id="UP000636458">
    <property type="component" value="Unassembled WGS sequence"/>
</dbReference>
<sequence length="85" mass="9316">MTSHVDGNILAGPLSELFRFDVTVASARCVTCGEVAMLAQAMVYVQPRAYVVRCSHCDDVLMTVIDEGDATQLDLSGMVWMHIPR</sequence>
<proteinExistence type="predicted"/>
<dbReference type="AlphaFoldDB" id="A0A934VX02"/>